<evidence type="ECO:0000313" key="1">
    <source>
        <dbReference type="EMBL" id="QZE12984.1"/>
    </source>
</evidence>
<evidence type="ECO:0000313" key="2">
    <source>
        <dbReference type="Proteomes" id="UP000826212"/>
    </source>
</evidence>
<name>A0AC61NQT9_9BACT</name>
<dbReference type="EMBL" id="CP081303">
    <property type="protein sequence ID" value="QZE12984.1"/>
    <property type="molecule type" value="Genomic_DNA"/>
</dbReference>
<sequence length="225" mass="24642">MKRYLLTIIATFTWVGVAFSQGFYQSNTYANVQKAQTTTDSRFEVTPMIGFQFGGKVDFVQGQLNIRDDMMYGGAVGVHLHPDGDAEFSYSRMDTRADFNSYGILKSGSYNLSVDYFQVGYLHYMKRGALRPFGLISVGATLLNSKDDKVSDTSLFSMALGGGVKYYLNDRVGLRLQGRLLMPMYFDGAGFMVGFGGGGSYSSIGVSATSVMVQGDFSLGLVFQL</sequence>
<dbReference type="Proteomes" id="UP000826212">
    <property type="component" value="Chromosome"/>
</dbReference>
<organism evidence="1 2">
    <name type="scientific">Halosquirtibacter laminarini</name>
    <dbReference type="NCBI Taxonomy" id="3374600"/>
    <lineage>
        <taxon>Bacteria</taxon>
        <taxon>Pseudomonadati</taxon>
        <taxon>Bacteroidota</taxon>
        <taxon>Bacteroidia</taxon>
        <taxon>Marinilabiliales</taxon>
        <taxon>Prolixibacteraceae</taxon>
        <taxon>Halosquirtibacter</taxon>
    </lineage>
</organism>
<gene>
    <name evidence="1" type="ORF">K4L44_10325</name>
</gene>
<reference evidence="1" key="1">
    <citation type="submission" date="2021-08" db="EMBL/GenBank/DDBJ databases">
        <title>Novel anaerobic bacterium isolated from sea squirt in East Sea, Republic of Korea.</title>
        <authorList>
            <person name="Nguyen T.H."/>
            <person name="Li Z."/>
            <person name="Lee Y.-J."/>
            <person name="Ko J."/>
            <person name="Kim S.-G."/>
        </authorList>
    </citation>
    <scope>NUCLEOTIDE SEQUENCE</scope>
    <source>
        <strain evidence="1">KCTC 25031</strain>
    </source>
</reference>
<protein>
    <submittedName>
        <fullName evidence="1">Uncharacterized protein</fullName>
    </submittedName>
</protein>
<accession>A0AC61NQT9</accession>
<proteinExistence type="predicted"/>
<keyword evidence="2" id="KW-1185">Reference proteome</keyword>